<protein>
    <submittedName>
        <fullName evidence="1">Uncharacterized protein</fullName>
    </submittedName>
</protein>
<gene>
    <name evidence="1" type="ORF">C6Y53_00170</name>
</gene>
<accession>A0A2S0MK60</accession>
<dbReference type="AlphaFoldDB" id="A0A2S0MK60"/>
<evidence type="ECO:0000313" key="1">
    <source>
        <dbReference type="EMBL" id="AVO36278.1"/>
    </source>
</evidence>
<dbReference type="KEGG" id="thas:C6Y53_00170"/>
<sequence>MQVIIHTGAHFTEADRLLKSLLRNTRQFHANGISVPGPGKYRVLLKETFAALRHAPPAEDAGEVLIDAILDDENANRVILSNPHFFGSARYSLIDGDFYPQAPERMKHLTRLFHDHDLEMFMSVRAPVTFLSTLVEPSPDTRLADVMGGVNPLEMRWSDMLGRVRDQLPDLPITVWCYEDAPLIWSRIIRALAGLPDNTQVRGPFDLLTNLISPEGMQEFLATLRASGGPADPAFITETILAHGLNEALEQELHLPGWSPELIEDMQWAYEEDLERISRIPNLRLIEP</sequence>
<keyword evidence="2" id="KW-1185">Reference proteome</keyword>
<reference evidence="2" key="1">
    <citation type="submission" date="2018-03" db="EMBL/GenBank/DDBJ databases">
        <title>Genomic analysis of the strain SH-1 isolated from shrimp intestine.</title>
        <authorList>
            <person name="Kim Y.-S."/>
            <person name="Kim S.-E."/>
            <person name="Kim K.-H."/>
        </authorList>
    </citation>
    <scope>NUCLEOTIDE SEQUENCE [LARGE SCALE GENOMIC DNA]</scope>
    <source>
        <strain evidence="2">SH-1</strain>
    </source>
</reference>
<dbReference type="Proteomes" id="UP000237655">
    <property type="component" value="Chromosome"/>
</dbReference>
<name>A0A2S0MK60_9RHOB</name>
<organism evidence="1 2">
    <name type="scientific">Pukyongiella litopenaei</name>
    <dbReference type="NCBI Taxonomy" id="2605946"/>
    <lineage>
        <taxon>Bacteria</taxon>
        <taxon>Pseudomonadati</taxon>
        <taxon>Pseudomonadota</taxon>
        <taxon>Alphaproteobacteria</taxon>
        <taxon>Rhodobacterales</taxon>
        <taxon>Paracoccaceae</taxon>
        <taxon>Pukyongiella</taxon>
    </lineage>
</organism>
<dbReference type="RefSeq" id="WP_106470593.1">
    <property type="nucleotide sequence ID" value="NZ_CP027665.1"/>
</dbReference>
<evidence type="ECO:0000313" key="2">
    <source>
        <dbReference type="Proteomes" id="UP000237655"/>
    </source>
</evidence>
<dbReference type="EMBL" id="CP027665">
    <property type="protein sequence ID" value="AVO36278.1"/>
    <property type="molecule type" value="Genomic_DNA"/>
</dbReference>
<proteinExistence type="predicted"/>